<dbReference type="HAMAP" id="MF_00113">
    <property type="entry name" value="QueA"/>
    <property type="match status" value="1"/>
</dbReference>
<evidence type="ECO:0000256" key="8">
    <source>
        <dbReference type="ARBA" id="ARBA00052751"/>
    </source>
</evidence>
<evidence type="ECO:0000256" key="12">
    <source>
        <dbReference type="ARBA" id="ARBA00076160"/>
    </source>
</evidence>
<evidence type="ECO:0000256" key="11">
    <source>
        <dbReference type="ARBA" id="ARBA00069325"/>
    </source>
</evidence>
<dbReference type="GO" id="GO:0005737">
    <property type="term" value="C:cytoplasm"/>
    <property type="evidence" value="ECO:0007669"/>
    <property type="project" value="UniProtKB-SubCell"/>
</dbReference>
<dbReference type="Gene3D" id="2.40.10.240">
    <property type="entry name" value="QueA-like"/>
    <property type="match status" value="1"/>
</dbReference>
<dbReference type="InterPro" id="IPR042119">
    <property type="entry name" value="QueA_dom2"/>
</dbReference>
<protein>
    <recommendedName>
        <fullName evidence="11 13">S-adenosylmethionine:tRNA ribosyltransferase-isomerase</fullName>
        <ecNumber evidence="10 13">2.4.99.17</ecNumber>
    </recommendedName>
    <alternativeName>
        <fullName evidence="12 13">Queuosine biosynthesis protein QueA</fullName>
    </alternativeName>
</protein>
<comment type="function">
    <text evidence="13">Transfers and isomerizes the ribose moiety from AdoMet to the 7-aminomethyl group of 7-deazaguanine (preQ1-tRNA) to give epoxyqueuosine (oQ-tRNA).</text>
</comment>
<proteinExistence type="inferred from homology"/>
<organism evidence="15 16">
    <name type="scientific">beta proteobacterium KB13</name>
    <dbReference type="NCBI Taxonomy" id="314607"/>
    <lineage>
        <taxon>Bacteria</taxon>
        <taxon>Pseudomonadati</taxon>
        <taxon>Pseudomonadota</taxon>
        <taxon>Betaproteobacteria</taxon>
        <taxon>Nitrosomonadales</taxon>
        <taxon>OM43 clade</taxon>
    </lineage>
</organism>
<evidence type="ECO:0000313" key="15">
    <source>
        <dbReference type="EMBL" id="EDZ64731.1"/>
    </source>
</evidence>
<dbReference type="AlphaFoldDB" id="B6BV11"/>
<dbReference type="Proteomes" id="UP000004188">
    <property type="component" value="Unassembled WGS sequence"/>
</dbReference>
<keyword evidence="5 13" id="KW-0808">Transferase</keyword>
<gene>
    <name evidence="13 15" type="primary">queA</name>
    <name evidence="15" type="ORF">KB13_863</name>
</gene>
<evidence type="ECO:0000256" key="10">
    <source>
        <dbReference type="ARBA" id="ARBA00066503"/>
    </source>
</evidence>
<dbReference type="EC" id="2.4.99.17" evidence="10 13"/>
<accession>B6BV11</accession>
<evidence type="ECO:0000256" key="3">
    <source>
        <dbReference type="ARBA" id="ARBA00011245"/>
    </source>
</evidence>
<keyword evidence="14" id="KW-0472">Membrane</keyword>
<dbReference type="STRING" id="314607.KB13_863"/>
<dbReference type="NCBIfam" id="TIGR00113">
    <property type="entry name" value="queA"/>
    <property type="match status" value="1"/>
</dbReference>
<comment type="subunit">
    <text evidence="3 13">Monomer.</text>
</comment>
<keyword evidence="6 13" id="KW-0949">S-adenosyl-L-methionine</keyword>
<comment type="pathway">
    <text evidence="2 13">tRNA modification; tRNA-queuosine biosynthesis.</text>
</comment>
<evidence type="ECO:0000256" key="14">
    <source>
        <dbReference type="SAM" id="Phobius"/>
    </source>
</evidence>
<dbReference type="PANTHER" id="PTHR30307">
    <property type="entry name" value="S-ADENOSYLMETHIONINE:TRNA RIBOSYLTRANSFERASE-ISOMERASE"/>
    <property type="match status" value="1"/>
</dbReference>
<sequence length="347" mass="39754">MNIEEFNYTLPEELIAQHPTDERSDSRLLQLNPNTEEIIDNNFTNFLSLINQNDLLVFNDTKVIKARIHGHKKSGGKVEVLIEKIINQNSFVGHIGTSKKINAGLEIMVGNFKLTVKDRDENMFIIETNDDIFNIIDCHGKLPLPPYINRDNEDFDDDRYQTVFAKHDGAIAAPTAGLHFDDQFFLELSKQNFNFSFITLHVGSGTFQPVRNSNITDHKMHSEEFMISQDVYDRIEQTKKNGGRIIAIGTTVLRALESAFAQPKKDSNFQKTNIFIYPGYQFKIVDSLFTNFHLPKSTLIMLVSAFAGHSFTMTAYAHAVKEKYRFFSYGDAMFIEQKLTTEDKRET</sequence>
<comment type="similarity">
    <text evidence="9 13">Belongs to the QueA family.</text>
</comment>
<comment type="catalytic activity">
    <reaction evidence="8 13">
        <text>7-aminomethyl-7-carbaguanosine(34) in tRNA + S-adenosyl-L-methionine = epoxyqueuosine(34) in tRNA + adenine + L-methionine + 2 H(+)</text>
        <dbReference type="Rhea" id="RHEA:32155"/>
        <dbReference type="Rhea" id="RHEA-COMP:10342"/>
        <dbReference type="Rhea" id="RHEA-COMP:18582"/>
        <dbReference type="ChEBI" id="CHEBI:15378"/>
        <dbReference type="ChEBI" id="CHEBI:16708"/>
        <dbReference type="ChEBI" id="CHEBI:57844"/>
        <dbReference type="ChEBI" id="CHEBI:59789"/>
        <dbReference type="ChEBI" id="CHEBI:82833"/>
        <dbReference type="ChEBI" id="CHEBI:194443"/>
        <dbReference type="EC" id="2.4.99.17"/>
    </reaction>
</comment>
<dbReference type="eggNOG" id="COG0809">
    <property type="taxonomic scope" value="Bacteria"/>
</dbReference>
<name>B6BV11_9PROT</name>
<dbReference type="EMBL" id="DS995299">
    <property type="protein sequence ID" value="EDZ64731.1"/>
    <property type="molecule type" value="Genomic_DNA"/>
</dbReference>
<keyword evidence="14" id="KW-0812">Transmembrane</keyword>
<dbReference type="PANTHER" id="PTHR30307:SF0">
    <property type="entry name" value="S-ADENOSYLMETHIONINE:TRNA RIBOSYLTRANSFERASE-ISOMERASE"/>
    <property type="match status" value="1"/>
</dbReference>
<keyword evidence="15" id="KW-0413">Isomerase</keyword>
<evidence type="ECO:0000256" key="2">
    <source>
        <dbReference type="ARBA" id="ARBA00004691"/>
    </source>
</evidence>
<evidence type="ECO:0000256" key="1">
    <source>
        <dbReference type="ARBA" id="ARBA00004496"/>
    </source>
</evidence>
<reference evidence="16" key="1">
    <citation type="journal article" date="2012" name="Stand. Genomic Sci.">
        <title>Genome sequence of strain HIMB624, a cultured representative from the OM43 clade of marine Betaproteobacteria.</title>
        <authorList>
            <person name="Huggett M.J."/>
            <person name="Hayakawa D.H."/>
            <person name="Rappe M.S."/>
        </authorList>
    </citation>
    <scope>NUCLEOTIDE SEQUENCE [LARGE SCALE GENOMIC DNA]</scope>
    <source>
        <strain evidence="16">KB13</strain>
    </source>
</reference>
<keyword evidence="14" id="KW-1133">Transmembrane helix</keyword>
<evidence type="ECO:0000256" key="5">
    <source>
        <dbReference type="ARBA" id="ARBA00022679"/>
    </source>
</evidence>
<dbReference type="Pfam" id="PF02547">
    <property type="entry name" value="Queuosine_synth"/>
    <property type="match status" value="1"/>
</dbReference>
<dbReference type="FunFam" id="3.40.1780.10:FF:000001">
    <property type="entry name" value="S-adenosylmethionine:tRNA ribosyltransferase-isomerase"/>
    <property type="match status" value="1"/>
</dbReference>
<dbReference type="GO" id="GO:0008616">
    <property type="term" value="P:tRNA queuosine(34) biosynthetic process"/>
    <property type="evidence" value="ECO:0007669"/>
    <property type="project" value="UniProtKB-UniRule"/>
</dbReference>
<dbReference type="SUPFAM" id="SSF111337">
    <property type="entry name" value="QueA-like"/>
    <property type="match status" value="1"/>
</dbReference>
<dbReference type="InterPro" id="IPR036100">
    <property type="entry name" value="QueA_sf"/>
</dbReference>
<evidence type="ECO:0000256" key="6">
    <source>
        <dbReference type="ARBA" id="ARBA00022691"/>
    </source>
</evidence>
<dbReference type="HOGENOM" id="CLU_039110_1_0_4"/>
<feature type="transmembrane region" description="Helical" evidence="14">
    <location>
        <begin position="299"/>
        <end position="319"/>
    </location>
</feature>
<dbReference type="NCBIfam" id="NF001140">
    <property type="entry name" value="PRK00147.1"/>
    <property type="match status" value="1"/>
</dbReference>
<dbReference type="InterPro" id="IPR003699">
    <property type="entry name" value="QueA"/>
</dbReference>
<dbReference type="InterPro" id="IPR042118">
    <property type="entry name" value="QueA_dom1"/>
</dbReference>
<dbReference type="UniPathway" id="UPA00392"/>
<evidence type="ECO:0000256" key="7">
    <source>
        <dbReference type="ARBA" id="ARBA00022785"/>
    </source>
</evidence>
<dbReference type="Gene3D" id="3.40.1780.10">
    <property type="entry name" value="QueA-like"/>
    <property type="match status" value="1"/>
</dbReference>
<comment type="subcellular location">
    <subcellularLocation>
        <location evidence="1 13">Cytoplasm</location>
    </subcellularLocation>
</comment>
<keyword evidence="16" id="KW-1185">Reference proteome</keyword>
<keyword evidence="7 13" id="KW-0671">Queuosine biosynthesis</keyword>
<evidence type="ECO:0000313" key="16">
    <source>
        <dbReference type="Proteomes" id="UP000004188"/>
    </source>
</evidence>
<evidence type="ECO:0000256" key="9">
    <source>
        <dbReference type="ARBA" id="ARBA00061210"/>
    </source>
</evidence>
<keyword evidence="4 13" id="KW-0963">Cytoplasm</keyword>
<evidence type="ECO:0000256" key="13">
    <source>
        <dbReference type="HAMAP-Rule" id="MF_00113"/>
    </source>
</evidence>
<evidence type="ECO:0000256" key="4">
    <source>
        <dbReference type="ARBA" id="ARBA00022490"/>
    </source>
</evidence>
<dbReference type="GO" id="GO:0051075">
    <property type="term" value="F:S-adenosylmethionine:tRNA ribosyltransferase-isomerase activity"/>
    <property type="evidence" value="ECO:0007669"/>
    <property type="project" value="UniProtKB-EC"/>
</dbReference>